<accession>A0A2R7ZZM8</accession>
<dbReference type="RefSeq" id="WP_109841471.1">
    <property type="nucleotide sequence ID" value="NZ_JAMXLU010000005.1"/>
</dbReference>
<feature type="transmembrane region" description="Helical" evidence="1">
    <location>
        <begin position="30"/>
        <end position="47"/>
    </location>
</feature>
<feature type="transmembrane region" description="Helical" evidence="1">
    <location>
        <begin position="139"/>
        <end position="161"/>
    </location>
</feature>
<feature type="transmembrane region" description="Helical" evidence="1">
    <location>
        <begin position="428"/>
        <end position="444"/>
    </location>
</feature>
<sequence>MKKTYFFNAIYLLLAIVVFVMGLIFDSTLLELTAVLIVLFNNVSYSISNFNKNVIFFCFNCTFFIFLIGRIFVSTFFNYRSTERGTYGLDFVDSSYVHLTMTCLFLSLIFVFLGYVIVQKIKIPYVSKITISNDYNKALENAALIFFYISISFRLIIVWQMRNTAISEGYFETFTTFKSSLPGVLQNVSNMYDIAYFAFLATYPTKRKVLLPTSLYLLEGIIASMGGRRSILMLNILIVFIYFVIRNIGIVNKKEKWIGKFEVLASLISVPILMSLMTIIGNVRASFTEKTATANSGDFINSLKEFLYSQGVSANLIGYTEMYRDQLPHKIYTLGPVIEFIDNNIFRKLKGLPEFTGQSIDRAINGHLYSQALPYLIMPVAYLKGYGYGSSFIAENYADFSFLGVIIGSFLYGCLLHILFVAIKSNKFIIVTFALLMTRTILFAPRAAYLSFIVSSLSPIKIVTIVLIIIFAKIIKIKDE</sequence>
<evidence type="ECO:0000313" key="2">
    <source>
        <dbReference type="EMBL" id="TFJ29158.1"/>
    </source>
</evidence>
<proteinExistence type="predicted"/>
<organism evidence="2 3">
    <name type="scientific">Carnobacterium divergens</name>
    <name type="common">Lactobacillus divergens</name>
    <dbReference type="NCBI Taxonomy" id="2748"/>
    <lineage>
        <taxon>Bacteria</taxon>
        <taxon>Bacillati</taxon>
        <taxon>Bacillota</taxon>
        <taxon>Bacilli</taxon>
        <taxon>Lactobacillales</taxon>
        <taxon>Carnobacteriaceae</taxon>
        <taxon>Carnobacterium</taxon>
    </lineage>
</organism>
<dbReference type="Proteomes" id="UP000297938">
    <property type="component" value="Unassembled WGS sequence"/>
</dbReference>
<reference evidence="2 3" key="1">
    <citation type="journal article" date="2018" name="Int. J. Food Microbiol.">
        <title>Growth of Carnobacterium spp. isolated from chilled vacuum-packaged meat under relevant acidic conditions.</title>
        <authorList>
            <person name="Zhang P."/>
            <person name="Badoni M."/>
            <person name="Ganzle M."/>
            <person name="Yang X."/>
        </authorList>
    </citation>
    <scope>NUCLEOTIDE SEQUENCE [LARGE SCALE GENOMIC DNA]</scope>
    <source>
        <strain evidence="2 3">B2</strain>
    </source>
</reference>
<comment type="caution">
    <text evidence="2">The sequence shown here is derived from an EMBL/GenBank/DDBJ whole genome shotgun (WGS) entry which is preliminary data.</text>
</comment>
<feature type="transmembrane region" description="Helical" evidence="1">
    <location>
        <begin position="261"/>
        <end position="280"/>
    </location>
</feature>
<dbReference type="Pfam" id="PF14296">
    <property type="entry name" value="O-ag_pol_Wzy"/>
    <property type="match status" value="1"/>
</dbReference>
<feature type="transmembrane region" description="Helical" evidence="1">
    <location>
        <begin position="450"/>
        <end position="472"/>
    </location>
</feature>
<feature type="transmembrane region" description="Helical" evidence="1">
    <location>
        <begin position="5"/>
        <end position="24"/>
    </location>
</feature>
<feature type="transmembrane region" description="Helical" evidence="1">
    <location>
        <begin position="231"/>
        <end position="249"/>
    </location>
</feature>
<dbReference type="InterPro" id="IPR029468">
    <property type="entry name" value="O-ag_pol_Wzy"/>
</dbReference>
<dbReference type="EMBL" id="NRPP01000004">
    <property type="protein sequence ID" value="TFJ29158.1"/>
    <property type="molecule type" value="Genomic_DNA"/>
</dbReference>
<feature type="transmembrane region" description="Helical" evidence="1">
    <location>
        <begin position="400"/>
        <end position="421"/>
    </location>
</feature>
<evidence type="ECO:0000256" key="1">
    <source>
        <dbReference type="SAM" id="Phobius"/>
    </source>
</evidence>
<name>A0A2R7ZZM8_CARDV</name>
<feature type="transmembrane region" description="Helical" evidence="1">
    <location>
        <begin position="54"/>
        <end position="77"/>
    </location>
</feature>
<protein>
    <submittedName>
        <fullName evidence="2">Uncharacterized protein</fullName>
    </submittedName>
</protein>
<keyword evidence="1" id="KW-0472">Membrane</keyword>
<feature type="transmembrane region" description="Helical" evidence="1">
    <location>
        <begin position="97"/>
        <end position="118"/>
    </location>
</feature>
<dbReference type="NCBIfam" id="TIGR04370">
    <property type="entry name" value="glyco_rpt_poly"/>
    <property type="match status" value="1"/>
</dbReference>
<gene>
    <name evidence="2" type="ORF">CKN69_01960</name>
</gene>
<dbReference type="AlphaFoldDB" id="A0A2R7ZZM8"/>
<keyword evidence="1" id="KW-0812">Transmembrane</keyword>
<keyword evidence="1" id="KW-1133">Transmembrane helix</keyword>
<evidence type="ECO:0000313" key="3">
    <source>
        <dbReference type="Proteomes" id="UP000297938"/>
    </source>
</evidence>